<sequence>MNHTETIELLLNDLLRKRGKPAFLIDDLNDHPAILQLVEDLMTIREFTYGISNGDLSQNLSMKGYWAGALKALQSNLRHLTWQTSMIASGDFNQRIDFMGDFSASFNIMIQRLKQAEENEKKYMSELKKREAQLKESEQKYRLIAKNMDDMIVLMDDNMKVIYCSPSIERLLGYTAADFIELSLTEQVLPFIGIQLGKMAGQDGGDPSVLMEVEQQRKDGEIIWLESLMSTAKDEEGQNMGFLCVIRNITQRKLAENDLQQSYERRLKNDFFTKLLNGDIEIESDVYNHAYRLGIQLPNHFSLYFLSIDDSGSFLSEVNALEQRQKNMDVLIDQLTNQEATIAWEVPEGIGILSAMCDSSYHKTKEIQLAESYIDLVALSFPGLQAHIGIADYFDSLTRVALRFKHAQSAVRIGKRIWNQHKVYHFDDCGVYQVLIPFADSDESEVFVKKTLGPLLEYDQRNQTELVDTLEKILSGLSLKEVGKQTFFHYKTIQNRKQRIENILNVSLDSAEVRMMLGTAIHLLKIVQVKADL</sequence>
<dbReference type="SMART" id="SM00086">
    <property type="entry name" value="PAC"/>
    <property type="match status" value="1"/>
</dbReference>
<dbReference type="OrthoDB" id="1677617at2"/>
<dbReference type="HOGENOM" id="CLU_510769_0_0_9"/>
<dbReference type="CDD" id="cd06225">
    <property type="entry name" value="HAMP"/>
    <property type="match status" value="1"/>
</dbReference>
<accession>I8U103</accession>
<organism evidence="5 6">
    <name type="scientific">Pelosinus fermentans JBW45</name>
    <dbReference type="NCBI Taxonomy" id="1192197"/>
    <lineage>
        <taxon>Bacteria</taxon>
        <taxon>Bacillati</taxon>
        <taxon>Bacillota</taxon>
        <taxon>Negativicutes</taxon>
        <taxon>Selenomonadales</taxon>
        <taxon>Sporomusaceae</taxon>
        <taxon>Pelosinus</taxon>
    </lineage>
</organism>
<dbReference type="PROSITE" id="PS50112">
    <property type="entry name" value="PAS"/>
    <property type="match status" value="1"/>
</dbReference>
<name>I8U103_9FIRM</name>
<evidence type="ECO:0000259" key="4">
    <source>
        <dbReference type="PROSITE" id="PS50885"/>
    </source>
</evidence>
<dbReference type="AlphaFoldDB" id="I8U103"/>
<dbReference type="PANTHER" id="PTHR33744">
    <property type="entry name" value="CARBOHYDRATE DIACID REGULATOR"/>
    <property type="match status" value="1"/>
</dbReference>
<feature type="domain" description="PAS" evidence="2">
    <location>
        <begin position="137"/>
        <end position="180"/>
    </location>
</feature>
<evidence type="ECO:0000256" key="1">
    <source>
        <dbReference type="SAM" id="Coils"/>
    </source>
</evidence>
<dbReference type="Pfam" id="PF13556">
    <property type="entry name" value="HTH_30"/>
    <property type="match status" value="1"/>
</dbReference>
<feature type="domain" description="HAMP" evidence="4">
    <location>
        <begin position="71"/>
        <end position="118"/>
    </location>
</feature>
<dbReference type="InterPro" id="IPR051448">
    <property type="entry name" value="CdaR-like_regulators"/>
</dbReference>
<dbReference type="SMART" id="SM00091">
    <property type="entry name" value="PAS"/>
    <property type="match status" value="1"/>
</dbReference>
<dbReference type="KEGG" id="pft:JBW_00912"/>
<dbReference type="InterPro" id="IPR000700">
    <property type="entry name" value="PAS-assoc_C"/>
</dbReference>
<dbReference type="GO" id="GO:0016020">
    <property type="term" value="C:membrane"/>
    <property type="evidence" value="ECO:0007669"/>
    <property type="project" value="InterPro"/>
</dbReference>
<dbReference type="InterPro" id="IPR003660">
    <property type="entry name" value="HAMP_dom"/>
</dbReference>
<dbReference type="InterPro" id="IPR042070">
    <property type="entry name" value="PucR_C-HTH_sf"/>
</dbReference>
<dbReference type="InterPro" id="IPR035965">
    <property type="entry name" value="PAS-like_dom_sf"/>
</dbReference>
<dbReference type="RefSeq" id="WP_007955561.1">
    <property type="nucleotide sequence ID" value="NZ_CP010978.1"/>
</dbReference>
<dbReference type="PROSITE" id="PS50113">
    <property type="entry name" value="PAC"/>
    <property type="match status" value="1"/>
</dbReference>
<dbReference type="NCBIfam" id="TIGR00229">
    <property type="entry name" value="sensory_box"/>
    <property type="match status" value="1"/>
</dbReference>
<feature type="domain" description="PAC" evidence="3">
    <location>
        <begin position="209"/>
        <end position="261"/>
    </location>
</feature>
<dbReference type="Pfam" id="PF13426">
    <property type="entry name" value="PAS_9"/>
    <property type="match status" value="1"/>
</dbReference>
<keyword evidence="1" id="KW-0175">Coiled coil</keyword>
<reference evidence="6" key="2">
    <citation type="submission" date="2015-02" db="EMBL/GenBank/DDBJ databases">
        <title>Complete Genome Sequence of Pelosinus fermentans JBW45.</title>
        <authorList>
            <person name="De Leon K.B."/>
            <person name="Utturkar S.M."/>
            <person name="Camilleri L.B."/>
            <person name="Arkin A.P."/>
            <person name="Fields M.W."/>
            <person name="Brown S.D."/>
            <person name="Wall J.D."/>
        </authorList>
    </citation>
    <scope>NUCLEOTIDE SEQUENCE [LARGE SCALE GENOMIC DNA]</scope>
    <source>
        <strain evidence="6">JBW45</strain>
    </source>
</reference>
<dbReference type="PROSITE" id="PS50885">
    <property type="entry name" value="HAMP"/>
    <property type="match status" value="1"/>
</dbReference>
<protein>
    <submittedName>
        <fullName evidence="5">Putative PAS/PAC sensor protein</fullName>
    </submittedName>
</protein>
<dbReference type="Proteomes" id="UP000005361">
    <property type="component" value="Chromosome"/>
</dbReference>
<evidence type="ECO:0000313" key="5">
    <source>
        <dbReference type="EMBL" id="AJQ26264.1"/>
    </source>
</evidence>
<dbReference type="InterPro" id="IPR001610">
    <property type="entry name" value="PAC"/>
</dbReference>
<dbReference type="STRING" id="1192197.JBW_00912"/>
<dbReference type="EMBL" id="CP010978">
    <property type="protein sequence ID" value="AJQ26264.1"/>
    <property type="molecule type" value="Genomic_DNA"/>
</dbReference>
<dbReference type="PANTHER" id="PTHR33744:SF1">
    <property type="entry name" value="DNA-BINDING TRANSCRIPTIONAL ACTIVATOR ADER"/>
    <property type="match status" value="1"/>
</dbReference>
<reference evidence="5 6" key="1">
    <citation type="journal article" date="2015" name="Genome Announc.">
        <title>Complete Genome Sequence of Pelosinus fermentans JBW45, a Member of a Remarkably Competitive Group of Negativicutes in the Firmicutes Phylum.</title>
        <authorList>
            <person name="De Leon K.B."/>
            <person name="Utturkar S.M."/>
            <person name="Camilleri L.B."/>
            <person name="Elias D.A."/>
            <person name="Arkin A.P."/>
            <person name="Fields M.W."/>
            <person name="Brown S.D."/>
            <person name="Wall J.D."/>
        </authorList>
    </citation>
    <scope>NUCLEOTIDE SEQUENCE [LARGE SCALE GENOMIC DNA]</scope>
    <source>
        <strain evidence="5 6">JBW45</strain>
    </source>
</reference>
<evidence type="ECO:0000313" key="6">
    <source>
        <dbReference type="Proteomes" id="UP000005361"/>
    </source>
</evidence>
<gene>
    <name evidence="5" type="ORF">JBW_00912</name>
</gene>
<evidence type="ECO:0000259" key="2">
    <source>
        <dbReference type="PROSITE" id="PS50112"/>
    </source>
</evidence>
<dbReference type="Gene3D" id="1.10.10.2840">
    <property type="entry name" value="PucR C-terminal helix-turn-helix domain"/>
    <property type="match status" value="1"/>
</dbReference>
<dbReference type="InterPro" id="IPR025736">
    <property type="entry name" value="PucR_C-HTH_dom"/>
</dbReference>
<dbReference type="SUPFAM" id="SSF55785">
    <property type="entry name" value="PYP-like sensor domain (PAS domain)"/>
    <property type="match status" value="1"/>
</dbReference>
<dbReference type="InterPro" id="IPR000014">
    <property type="entry name" value="PAS"/>
</dbReference>
<dbReference type="Gene3D" id="3.30.450.20">
    <property type="entry name" value="PAS domain"/>
    <property type="match status" value="1"/>
</dbReference>
<dbReference type="CDD" id="cd00130">
    <property type="entry name" value="PAS"/>
    <property type="match status" value="1"/>
</dbReference>
<dbReference type="GO" id="GO:0007165">
    <property type="term" value="P:signal transduction"/>
    <property type="evidence" value="ECO:0007669"/>
    <property type="project" value="InterPro"/>
</dbReference>
<proteinExistence type="predicted"/>
<evidence type="ECO:0000259" key="3">
    <source>
        <dbReference type="PROSITE" id="PS50113"/>
    </source>
</evidence>
<feature type="coiled-coil region" evidence="1">
    <location>
        <begin position="110"/>
        <end position="147"/>
    </location>
</feature>